<dbReference type="Proteomes" id="UP000632273">
    <property type="component" value="Unassembled WGS sequence"/>
</dbReference>
<accession>A0ABQ1UK68</accession>
<keyword evidence="2" id="KW-0732">Signal</keyword>
<proteinExistence type="predicted"/>
<name>A0ABQ1UK68_9BACT</name>
<feature type="signal peptide" evidence="2">
    <location>
        <begin position="1"/>
        <end position="28"/>
    </location>
</feature>
<comment type="caution">
    <text evidence="4">The sequence shown here is derived from an EMBL/GenBank/DDBJ whole genome shotgun (WGS) entry which is preliminary data.</text>
</comment>
<reference evidence="5" key="1">
    <citation type="journal article" date="2019" name="Int. J. Syst. Evol. Microbiol.">
        <title>The Global Catalogue of Microorganisms (GCM) 10K type strain sequencing project: providing services to taxonomists for standard genome sequencing and annotation.</title>
        <authorList>
            <consortium name="The Broad Institute Genomics Platform"/>
            <consortium name="The Broad Institute Genome Sequencing Center for Infectious Disease"/>
            <person name="Wu L."/>
            <person name="Ma J."/>
        </authorList>
    </citation>
    <scope>NUCLEOTIDE SEQUENCE [LARGE SCALE GENOMIC DNA]</scope>
    <source>
        <strain evidence="5">CGMCC 1.15197</strain>
    </source>
</reference>
<keyword evidence="5" id="KW-1185">Reference proteome</keyword>
<evidence type="ECO:0000313" key="4">
    <source>
        <dbReference type="EMBL" id="GGF20141.1"/>
    </source>
</evidence>
<sequence length="180" mass="18567">MNIVMKRISQLLSLVLVLSLLFSQTAQAQEKKRWSPQAKGTVIGLGAGALTGAVINKRNRVVGGAVGGVVGGAAGYAIGKHKDNKNKEAARIAAANRAAAERVAAANRRAELARQEAARAKSGTSAPASAASLAAAQPAGLYATKGSAMPQTASAAFLPNTSYGDRSTPYSTSEYRRKSW</sequence>
<feature type="domain" description="YMGG-like Gly-zipper" evidence="3">
    <location>
        <begin position="38"/>
        <end position="80"/>
    </location>
</feature>
<evidence type="ECO:0000256" key="2">
    <source>
        <dbReference type="SAM" id="SignalP"/>
    </source>
</evidence>
<protein>
    <recommendedName>
        <fullName evidence="3">YMGG-like Gly-zipper domain-containing protein</fullName>
    </recommendedName>
</protein>
<dbReference type="InterPro" id="IPR027367">
    <property type="entry name" value="Gly-zipper_YMGG"/>
</dbReference>
<dbReference type="Pfam" id="PF13441">
    <property type="entry name" value="Gly-zipper_YMGG"/>
    <property type="match status" value="1"/>
</dbReference>
<gene>
    <name evidence="4" type="ORF">GCM10011383_34710</name>
</gene>
<feature type="region of interest" description="Disordered" evidence="1">
    <location>
        <begin position="156"/>
        <end position="180"/>
    </location>
</feature>
<evidence type="ECO:0000259" key="3">
    <source>
        <dbReference type="Pfam" id="PF13441"/>
    </source>
</evidence>
<evidence type="ECO:0000256" key="1">
    <source>
        <dbReference type="SAM" id="MobiDB-lite"/>
    </source>
</evidence>
<feature type="chain" id="PRO_5046340143" description="YMGG-like Gly-zipper domain-containing protein" evidence="2">
    <location>
        <begin position="29"/>
        <end position="180"/>
    </location>
</feature>
<dbReference type="EMBL" id="BMHT01000006">
    <property type="protein sequence ID" value="GGF20141.1"/>
    <property type="molecule type" value="Genomic_DNA"/>
</dbReference>
<feature type="compositionally biased region" description="Polar residues" evidence="1">
    <location>
        <begin position="156"/>
        <end position="173"/>
    </location>
</feature>
<evidence type="ECO:0000313" key="5">
    <source>
        <dbReference type="Proteomes" id="UP000632273"/>
    </source>
</evidence>
<organism evidence="4 5">
    <name type="scientific">Hymenobacter cavernae</name>
    <dbReference type="NCBI Taxonomy" id="2044852"/>
    <lineage>
        <taxon>Bacteria</taxon>
        <taxon>Pseudomonadati</taxon>
        <taxon>Bacteroidota</taxon>
        <taxon>Cytophagia</taxon>
        <taxon>Cytophagales</taxon>
        <taxon>Hymenobacteraceae</taxon>
        <taxon>Hymenobacter</taxon>
    </lineage>
</organism>